<accession>U2P5P7</accession>
<dbReference type="PATRIC" id="fig|1115809.3.peg.1560"/>
<evidence type="ECO:0000313" key="3">
    <source>
        <dbReference type="Proteomes" id="UP000016648"/>
    </source>
</evidence>
<evidence type="ECO:0000313" key="2">
    <source>
        <dbReference type="EMBL" id="ERK39034.1"/>
    </source>
</evidence>
<protein>
    <recommendedName>
        <fullName evidence="4">Transposase IS200-like domain-containing protein</fullName>
    </recommendedName>
</protein>
<sequence length="384" mass="42987">MEKPKPVSGPPSSSETAAAHPSPNEIAGAVASALREKALAKLERARPYQAPTKPSMKRRCDYNDYTAPKIYMVTLVVEGRRPLFGTLSGDPHIPYATQGGARLSLTALGKTVKRLWYSIPQYHPQVRVEALQLMPDHLHGILRITEGGQLHLGDIVRGFKTGCNKAYRQLHPAPDDAGGPSTAPPLFERGYNDRILYGYGKLQTWLRYLAENPRRLLIKRSHRDFFHIHRNVCFNGLTLSTVGNTLLLHHPVRLQVRCHRNETPEAIERLIRHFITAAKEGAVLVSPAISPAEKAVMHRAMDERLPVIIVKDNGFSDYYKPSGRAFYANEAGLLLIVSQAEHHNERTAFSRNKCLELNEMARLLCQDSPPPFQEAPFCHPKAVL</sequence>
<dbReference type="SUPFAM" id="SSF143422">
    <property type="entry name" value="Transposase IS200-like"/>
    <property type="match status" value="1"/>
</dbReference>
<dbReference type="Gene3D" id="3.30.70.1290">
    <property type="entry name" value="Transposase IS200-like"/>
    <property type="match status" value="1"/>
</dbReference>
<keyword evidence="3" id="KW-1185">Reference proteome</keyword>
<dbReference type="GO" id="GO:0004803">
    <property type="term" value="F:transposase activity"/>
    <property type="evidence" value="ECO:0007669"/>
    <property type="project" value="InterPro"/>
</dbReference>
<dbReference type="InterPro" id="IPR036515">
    <property type="entry name" value="Transposase_17_sf"/>
</dbReference>
<dbReference type="Proteomes" id="UP000016648">
    <property type="component" value="Unassembled WGS sequence"/>
</dbReference>
<reference evidence="2 3" key="1">
    <citation type="submission" date="2013-08" db="EMBL/GenBank/DDBJ databases">
        <authorList>
            <person name="Durkin A.S."/>
            <person name="Haft D.R."/>
            <person name="McCorrison J."/>
            <person name="Torralba M."/>
            <person name="Gillis M."/>
            <person name="Haft D.H."/>
            <person name="Methe B."/>
            <person name="Sutton G."/>
            <person name="Nelson K.E."/>
        </authorList>
    </citation>
    <scope>NUCLEOTIDE SEQUENCE [LARGE SCALE GENOMIC DNA]</scope>
    <source>
        <strain evidence="2 3">F0067</strain>
    </source>
</reference>
<evidence type="ECO:0000256" key="1">
    <source>
        <dbReference type="SAM" id="MobiDB-lite"/>
    </source>
</evidence>
<dbReference type="GO" id="GO:0003677">
    <property type="term" value="F:DNA binding"/>
    <property type="evidence" value="ECO:0007669"/>
    <property type="project" value="InterPro"/>
</dbReference>
<gene>
    <name evidence="2" type="ORF">HMPREF9135_1182</name>
</gene>
<dbReference type="AlphaFoldDB" id="U2P5P7"/>
<dbReference type="GO" id="GO:0006313">
    <property type="term" value="P:DNA transposition"/>
    <property type="evidence" value="ECO:0007669"/>
    <property type="project" value="InterPro"/>
</dbReference>
<dbReference type="RefSeq" id="WP_021589850.1">
    <property type="nucleotide sequence ID" value="NZ_AWEY01000029.1"/>
</dbReference>
<organism evidence="2 3">
    <name type="scientific">Segatella baroniae F0067</name>
    <dbReference type="NCBI Taxonomy" id="1115809"/>
    <lineage>
        <taxon>Bacteria</taxon>
        <taxon>Pseudomonadati</taxon>
        <taxon>Bacteroidota</taxon>
        <taxon>Bacteroidia</taxon>
        <taxon>Bacteroidales</taxon>
        <taxon>Prevotellaceae</taxon>
        <taxon>Segatella</taxon>
    </lineage>
</organism>
<name>U2P5P7_9BACT</name>
<comment type="caution">
    <text evidence="2">The sequence shown here is derived from an EMBL/GenBank/DDBJ whole genome shotgun (WGS) entry which is preliminary data.</text>
</comment>
<evidence type="ECO:0008006" key="4">
    <source>
        <dbReference type="Google" id="ProtNLM"/>
    </source>
</evidence>
<feature type="region of interest" description="Disordered" evidence="1">
    <location>
        <begin position="1"/>
        <end position="26"/>
    </location>
</feature>
<dbReference type="EMBL" id="AWEY01000029">
    <property type="protein sequence ID" value="ERK39034.1"/>
    <property type="molecule type" value="Genomic_DNA"/>
</dbReference>
<proteinExistence type="predicted"/>